<dbReference type="EMBL" id="CM056741">
    <property type="protein sequence ID" value="KAJ8684652.1"/>
    <property type="molecule type" value="Genomic_DNA"/>
</dbReference>
<evidence type="ECO:0000313" key="1">
    <source>
        <dbReference type="EMBL" id="KAJ8684652.1"/>
    </source>
</evidence>
<gene>
    <name evidence="1" type="ORF">QAD02_020445</name>
</gene>
<proteinExistence type="predicted"/>
<name>A0ACC2PMN3_9HYME</name>
<protein>
    <submittedName>
        <fullName evidence="1">Uncharacterized protein</fullName>
    </submittedName>
</protein>
<accession>A0ACC2PMN3</accession>
<organism evidence="1 2">
    <name type="scientific">Eretmocerus hayati</name>
    <dbReference type="NCBI Taxonomy" id="131215"/>
    <lineage>
        <taxon>Eukaryota</taxon>
        <taxon>Metazoa</taxon>
        <taxon>Ecdysozoa</taxon>
        <taxon>Arthropoda</taxon>
        <taxon>Hexapoda</taxon>
        <taxon>Insecta</taxon>
        <taxon>Pterygota</taxon>
        <taxon>Neoptera</taxon>
        <taxon>Endopterygota</taxon>
        <taxon>Hymenoptera</taxon>
        <taxon>Apocrita</taxon>
        <taxon>Proctotrupomorpha</taxon>
        <taxon>Chalcidoidea</taxon>
        <taxon>Aphelinidae</taxon>
        <taxon>Aphelininae</taxon>
        <taxon>Eretmocerus</taxon>
    </lineage>
</organism>
<dbReference type="Proteomes" id="UP001239111">
    <property type="component" value="Chromosome 1"/>
</dbReference>
<comment type="caution">
    <text evidence="1">The sequence shown here is derived from an EMBL/GenBank/DDBJ whole genome shotgun (WGS) entry which is preliminary data.</text>
</comment>
<reference evidence="1" key="1">
    <citation type="submission" date="2023-04" db="EMBL/GenBank/DDBJ databases">
        <title>A chromosome-level genome assembly of the parasitoid wasp Eretmocerus hayati.</title>
        <authorList>
            <person name="Zhong Y."/>
            <person name="Liu S."/>
            <person name="Liu Y."/>
        </authorList>
    </citation>
    <scope>NUCLEOTIDE SEQUENCE</scope>
    <source>
        <strain evidence="1">ZJU_SS_LIU_2023</strain>
    </source>
</reference>
<sequence>MYKQNNNSIPPKARDNEPSNHINRFDFMRDREPPKQLPFDSTTIQVAIDYLDWQENFRPARSTWRAIGVGEKQTSVQSKSGKTRTQKRAQDGEPKGLRKNHQKYSVSKNNQFIDSDQESDDSSVPVKSFFLNSASHDHSKNHIPGEIAVGDTKVTQPRPKKRKSQESLDNLPDRKKRKKSKSDWVCLEDLSDLGFLQTFIGTDGETVRIHLGLGIKIDDETWIKAVNTLDDTKLLRKLIYFVWKPEKIINRFVQETDNLNDWEGQEPRKKVEKDRVKLVKDLFKWILKNRDVSMLDTYTRLRVVNSMRSRIIQDVRRMAQFEDWVPVSRRKKVTLES</sequence>
<evidence type="ECO:0000313" key="2">
    <source>
        <dbReference type="Proteomes" id="UP001239111"/>
    </source>
</evidence>
<keyword evidence="2" id="KW-1185">Reference proteome</keyword>